<dbReference type="RefSeq" id="WP_078977480.1">
    <property type="nucleotide sequence ID" value="NZ_MWQN01000001.1"/>
</dbReference>
<evidence type="ECO:0000313" key="1">
    <source>
        <dbReference type="EMBL" id="OPC83183.1"/>
    </source>
</evidence>
<comment type="caution">
    <text evidence="1">The sequence shown here is derived from an EMBL/GenBank/DDBJ whole genome shotgun (WGS) entry which is preliminary data.</text>
</comment>
<dbReference type="OrthoDB" id="3215033at2"/>
<accession>A0A1T3P266</accession>
<sequence length="65" mass="7360">MGLTDFWRRMRAHFGDSYFESFARDHVMSELGGRTVHEALAAGIDAKDVWRGVCVSMDLPTTKRA</sequence>
<organism evidence="1 2">
    <name type="scientific">Embleya scabrispora</name>
    <dbReference type="NCBI Taxonomy" id="159449"/>
    <lineage>
        <taxon>Bacteria</taxon>
        <taxon>Bacillati</taxon>
        <taxon>Actinomycetota</taxon>
        <taxon>Actinomycetes</taxon>
        <taxon>Kitasatosporales</taxon>
        <taxon>Streptomycetaceae</taxon>
        <taxon>Embleya</taxon>
    </lineage>
</organism>
<protein>
    <recommendedName>
        <fullName evidence="3">DUF3046 domain-containing protein</fullName>
    </recommendedName>
</protein>
<gene>
    <name evidence="1" type="ORF">B4N89_21570</name>
</gene>
<dbReference type="Pfam" id="PF11248">
    <property type="entry name" value="DUF3046"/>
    <property type="match status" value="1"/>
</dbReference>
<proteinExistence type="predicted"/>
<evidence type="ECO:0008006" key="3">
    <source>
        <dbReference type="Google" id="ProtNLM"/>
    </source>
</evidence>
<dbReference type="STRING" id="159449.B4N89_21570"/>
<dbReference type="EMBL" id="MWQN01000001">
    <property type="protein sequence ID" value="OPC83183.1"/>
    <property type="molecule type" value="Genomic_DNA"/>
</dbReference>
<keyword evidence="2" id="KW-1185">Reference proteome</keyword>
<dbReference type="AlphaFoldDB" id="A0A1T3P266"/>
<reference evidence="1 2" key="1">
    <citation type="submission" date="2017-03" db="EMBL/GenBank/DDBJ databases">
        <title>Draft genome sequence of Streptomyces scabrisporus NF3, endophyte isolated from Amphipterygium adstringens.</title>
        <authorList>
            <person name="Vazquez M."/>
            <person name="Ceapa C.D."/>
            <person name="Rodriguez Luna D."/>
            <person name="Sanchez Esquivel S."/>
        </authorList>
    </citation>
    <scope>NUCLEOTIDE SEQUENCE [LARGE SCALE GENOMIC DNA]</scope>
    <source>
        <strain evidence="1 2">NF3</strain>
    </source>
</reference>
<dbReference type="eggNOG" id="ENOG50339KE">
    <property type="taxonomic scope" value="Bacteria"/>
</dbReference>
<name>A0A1T3P266_9ACTN</name>
<dbReference type="InterPro" id="IPR021408">
    <property type="entry name" value="DUF3046"/>
</dbReference>
<evidence type="ECO:0000313" key="2">
    <source>
        <dbReference type="Proteomes" id="UP000190037"/>
    </source>
</evidence>
<dbReference type="Proteomes" id="UP000190037">
    <property type="component" value="Unassembled WGS sequence"/>
</dbReference>